<dbReference type="SUPFAM" id="SSF53067">
    <property type="entry name" value="Actin-like ATPase domain"/>
    <property type="match status" value="1"/>
</dbReference>
<comment type="caution">
    <text evidence="1">The sequence shown here is derived from an EMBL/GenBank/DDBJ whole genome shotgun (WGS) entry which is preliminary data.</text>
</comment>
<organism evidence="1 2">
    <name type="scientific">Lasiosphaeris hirsuta</name>
    <dbReference type="NCBI Taxonomy" id="260670"/>
    <lineage>
        <taxon>Eukaryota</taxon>
        <taxon>Fungi</taxon>
        <taxon>Dikarya</taxon>
        <taxon>Ascomycota</taxon>
        <taxon>Pezizomycotina</taxon>
        <taxon>Sordariomycetes</taxon>
        <taxon>Sordariomycetidae</taxon>
        <taxon>Sordariales</taxon>
        <taxon>Lasiosphaeriaceae</taxon>
        <taxon>Lasiosphaeris</taxon>
    </lineage>
</organism>
<proteinExistence type="predicted"/>
<feature type="non-terminal residue" evidence="1">
    <location>
        <position position="1"/>
    </location>
</feature>
<evidence type="ECO:0000313" key="1">
    <source>
        <dbReference type="EMBL" id="KAK0719352.1"/>
    </source>
</evidence>
<dbReference type="InterPro" id="IPR043129">
    <property type="entry name" value="ATPase_NBD"/>
</dbReference>
<dbReference type="AlphaFoldDB" id="A0AA40AP60"/>
<dbReference type="EMBL" id="JAUKUA010000003">
    <property type="protein sequence ID" value="KAK0719352.1"/>
    <property type="molecule type" value="Genomic_DNA"/>
</dbReference>
<gene>
    <name evidence="1" type="ORF">B0H67DRAFT_485946</name>
</gene>
<protein>
    <recommendedName>
        <fullName evidence="3">Hsp70 family protein</fullName>
    </recommendedName>
</protein>
<dbReference type="Proteomes" id="UP001172102">
    <property type="component" value="Unassembled WGS sequence"/>
</dbReference>
<dbReference type="Gene3D" id="3.90.640.10">
    <property type="entry name" value="Actin, Chain A, domain 4"/>
    <property type="match status" value="1"/>
</dbReference>
<name>A0AA40AP60_9PEZI</name>
<keyword evidence="2" id="KW-1185">Reference proteome</keyword>
<dbReference type="Gene3D" id="3.30.420.40">
    <property type="match status" value="2"/>
</dbReference>
<sequence>FSSTGYPFDGLEPVYLGNNVDADRQRISLKYGMYILANASDVLLEEYPILELLAERMDDPALRRQCWNGLVQLMTEVRKRVDTVCQNERLQIKRIAMTVPAQWTLDFEDRYIELMGNVFNFPRDDIYFVTETEALAWCAFTEVPYLNDLGLGSLHNNIIFFDFGGHNMNGCSFEIRYHGGLMTFYRLGDAFGAGGGSEQWEFNVAEQCRSRFSESESDQARNGAPAMTAKIRQKMLDKFASEKEDLGPGFNARYEYFVKAPAGNSFEVGVPAKAVDKAWEEAHRRPLKMARDQINLIASIEGVQPIVIVSGGSSRHPTLKARLEELCEEAGLPAPRFTDTIEIRYEFVLPIPGPFTVTCF</sequence>
<evidence type="ECO:0008006" key="3">
    <source>
        <dbReference type="Google" id="ProtNLM"/>
    </source>
</evidence>
<reference evidence="1" key="1">
    <citation type="submission" date="2023-06" db="EMBL/GenBank/DDBJ databases">
        <title>Genome-scale phylogeny and comparative genomics of the fungal order Sordariales.</title>
        <authorList>
            <consortium name="Lawrence Berkeley National Laboratory"/>
            <person name="Hensen N."/>
            <person name="Bonometti L."/>
            <person name="Westerberg I."/>
            <person name="Brannstrom I.O."/>
            <person name="Guillou S."/>
            <person name="Cros-Aarteil S."/>
            <person name="Calhoun S."/>
            <person name="Haridas S."/>
            <person name="Kuo A."/>
            <person name="Mondo S."/>
            <person name="Pangilinan J."/>
            <person name="Riley R."/>
            <person name="Labutti K."/>
            <person name="Andreopoulos B."/>
            <person name="Lipzen A."/>
            <person name="Chen C."/>
            <person name="Yanf M."/>
            <person name="Daum C."/>
            <person name="Ng V."/>
            <person name="Clum A."/>
            <person name="Steindorff A."/>
            <person name="Ohm R."/>
            <person name="Martin F."/>
            <person name="Silar P."/>
            <person name="Natvig D."/>
            <person name="Lalanne C."/>
            <person name="Gautier V."/>
            <person name="Ament-Velasquez S.L."/>
            <person name="Kruys A."/>
            <person name="Hutchinson M.I."/>
            <person name="Powell A.J."/>
            <person name="Barry K."/>
            <person name="Miller A.N."/>
            <person name="Grigoriev I.V."/>
            <person name="Debuchy R."/>
            <person name="Gladieux P."/>
            <person name="Thoren M.H."/>
            <person name="Johannesson H."/>
        </authorList>
    </citation>
    <scope>NUCLEOTIDE SEQUENCE</scope>
    <source>
        <strain evidence="1">SMH4607-1</strain>
    </source>
</reference>
<accession>A0AA40AP60</accession>
<evidence type="ECO:0000313" key="2">
    <source>
        <dbReference type="Proteomes" id="UP001172102"/>
    </source>
</evidence>